<feature type="transmembrane region" description="Helical" evidence="6">
    <location>
        <begin position="182"/>
        <end position="200"/>
    </location>
</feature>
<feature type="transmembrane region" description="Helical" evidence="6">
    <location>
        <begin position="150"/>
        <end position="170"/>
    </location>
</feature>
<dbReference type="Pfam" id="PF01169">
    <property type="entry name" value="GDT1"/>
    <property type="match status" value="2"/>
</dbReference>
<sequence>MDAVLLAFAVVFLAELGDKTQLVALGLAARYPLGVVVVGIGAAYAITQGLAALLGGALGAALPTTALGIGGAVVFLAFAVWTAVEALRGEDPSEEVEEELADVEAALSRSGRARSSLAVVGGIVGAMVVAEIGDKSMLATATIAAERGALGAWIGATLGITASGGLAVLVGRWLGTRLDPRVTGLLSAAFFALFGVVLLVETLA</sequence>
<organism evidence="7 8">
    <name type="scientific">Actinomarinicola tropica</name>
    <dbReference type="NCBI Taxonomy" id="2789776"/>
    <lineage>
        <taxon>Bacteria</taxon>
        <taxon>Bacillati</taxon>
        <taxon>Actinomycetota</taxon>
        <taxon>Acidimicrobiia</taxon>
        <taxon>Acidimicrobiales</taxon>
        <taxon>Iamiaceae</taxon>
        <taxon>Actinomarinicola</taxon>
    </lineage>
</organism>
<feature type="transmembrane region" description="Helical" evidence="6">
    <location>
        <begin position="33"/>
        <end position="54"/>
    </location>
</feature>
<evidence type="ECO:0000313" key="7">
    <source>
        <dbReference type="EMBL" id="QGG96753.1"/>
    </source>
</evidence>
<comment type="similarity">
    <text evidence="2 6">Belongs to the GDT1 family.</text>
</comment>
<reference evidence="7 8" key="1">
    <citation type="submission" date="2019-11" db="EMBL/GenBank/DDBJ databases">
        <authorList>
            <person name="He Y."/>
        </authorList>
    </citation>
    <scope>NUCLEOTIDE SEQUENCE [LARGE SCALE GENOMIC DNA]</scope>
    <source>
        <strain evidence="7 8">SCSIO 58843</strain>
    </source>
</reference>
<gene>
    <name evidence="7" type="ORF">GH723_17540</name>
</gene>
<dbReference type="GO" id="GO:0016020">
    <property type="term" value="C:membrane"/>
    <property type="evidence" value="ECO:0007669"/>
    <property type="project" value="UniProtKB-SubCell"/>
</dbReference>
<evidence type="ECO:0000256" key="3">
    <source>
        <dbReference type="ARBA" id="ARBA00022692"/>
    </source>
</evidence>
<keyword evidence="4 6" id="KW-1133">Transmembrane helix</keyword>
<comment type="subcellular location">
    <subcellularLocation>
        <location evidence="1 6">Membrane</location>
        <topology evidence="1 6">Multi-pass membrane protein</topology>
    </subcellularLocation>
</comment>
<keyword evidence="3 6" id="KW-0812">Transmembrane</keyword>
<dbReference type="Proteomes" id="UP000334019">
    <property type="component" value="Chromosome"/>
</dbReference>
<dbReference type="InterPro" id="IPR001727">
    <property type="entry name" value="GDT1-like"/>
</dbReference>
<evidence type="ECO:0000256" key="2">
    <source>
        <dbReference type="ARBA" id="ARBA00009190"/>
    </source>
</evidence>
<feature type="transmembrane region" description="Helical" evidence="6">
    <location>
        <begin position="66"/>
        <end position="84"/>
    </location>
</feature>
<dbReference type="EMBL" id="CP045851">
    <property type="protein sequence ID" value="QGG96753.1"/>
    <property type="molecule type" value="Genomic_DNA"/>
</dbReference>
<evidence type="ECO:0000256" key="4">
    <source>
        <dbReference type="ARBA" id="ARBA00022989"/>
    </source>
</evidence>
<dbReference type="PANTHER" id="PTHR12608:SF1">
    <property type="entry name" value="TRANSMEMBRANE PROTEIN 165"/>
    <property type="match status" value="1"/>
</dbReference>
<dbReference type="AlphaFoldDB" id="A0A5Q2RLN9"/>
<keyword evidence="8" id="KW-1185">Reference proteome</keyword>
<evidence type="ECO:0000256" key="5">
    <source>
        <dbReference type="ARBA" id="ARBA00023136"/>
    </source>
</evidence>
<evidence type="ECO:0000256" key="6">
    <source>
        <dbReference type="RuleBase" id="RU365102"/>
    </source>
</evidence>
<dbReference type="KEGG" id="atq:GH723_17540"/>
<feature type="transmembrane region" description="Helical" evidence="6">
    <location>
        <begin position="113"/>
        <end position="130"/>
    </location>
</feature>
<dbReference type="GO" id="GO:0046873">
    <property type="term" value="F:metal ion transmembrane transporter activity"/>
    <property type="evidence" value="ECO:0007669"/>
    <property type="project" value="InterPro"/>
</dbReference>
<dbReference type="PANTHER" id="PTHR12608">
    <property type="entry name" value="TRANSMEMBRANE PROTEIN HTP-1 RELATED"/>
    <property type="match status" value="1"/>
</dbReference>
<dbReference type="RefSeq" id="WP_153760856.1">
    <property type="nucleotide sequence ID" value="NZ_CP045851.1"/>
</dbReference>
<protein>
    <recommendedName>
        <fullName evidence="6">GDT1 family protein</fullName>
    </recommendedName>
</protein>
<accession>A0A5Q2RLN9</accession>
<name>A0A5Q2RLN9_9ACTN</name>
<evidence type="ECO:0000256" key="1">
    <source>
        <dbReference type="ARBA" id="ARBA00004141"/>
    </source>
</evidence>
<evidence type="ECO:0000313" key="8">
    <source>
        <dbReference type="Proteomes" id="UP000334019"/>
    </source>
</evidence>
<proteinExistence type="inferred from homology"/>
<keyword evidence="5 6" id="KW-0472">Membrane</keyword>